<dbReference type="PANTHER" id="PTHR33075">
    <property type="entry name" value="OS02G0499800 PROTEIN"/>
    <property type="match status" value="1"/>
</dbReference>
<sequence length="427" mass="47367">MADLSSLDFRLGLEFQALPSSRFGLSSQISSPDPSLDFFFLVASFSRFAHRLDTDVVALILQSILGGNALNFCVVHLADRSFRFSVVSKLIGLMVHRLSKFVCKGIAVFFTLWRDGGPDYLKEKAKWDQEMEVECKRSVFTRLPYPSSYYASNFGAHQIHNLFSELGLWELLSHGGMPPGLLLRWEAARNVQVLQLCLRHHRRNHEPIAREEAEAAVPADGRESPRAWLLGNGRRKDKRAEEWRGVERGTARGGGSSPCSDAGNAHVKSTTCARGLRHQGTTGHDGTAARQHLSSRVTTLELLRPGGWAKPKQQSRIRRPTQRTGSHPSRGPTKPRARDGWAERVPATTSQDAIWPSTSHAEGQGPNGWTTRINRMSPSETKPNFPQLEKRSGLAQIAQRRSNERTCPTSLVGKEPLPAKGPHGAQP</sequence>
<dbReference type="EMBL" id="AGNK02004507">
    <property type="status" value="NOT_ANNOTATED_CDS"/>
    <property type="molecule type" value="Genomic_DNA"/>
</dbReference>
<protein>
    <submittedName>
        <fullName evidence="2">Uncharacterized protein</fullName>
    </submittedName>
</protein>
<feature type="compositionally biased region" description="Basic and acidic residues" evidence="1">
    <location>
        <begin position="238"/>
        <end position="250"/>
    </location>
</feature>
<dbReference type="Proteomes" id="UP000004995">
    <property type="component" value="Unassembled WGS sequence"/>
</dbReference>
<feature type="compositionally biased region" description="Polar residues" evidence="1">
    <location>
        <begin position="347"/>
        <end position="384"/>
    </location>
</feature>
<dbReference type="HOGENOM" id="CLU_643112_0_0_1"/>
<proteinExistence type="predicted"/>
<dbReference type="Gramene" id="KQK98834">
    <property type="protein sequence ID" value="KQK98834"/>
    <property type="gene ID" value="SETIT_012743mg"/>
</dbReference>
<evidence type="ECO:0000256" key="1">
    <source>
        <dbReference type="SAM" id="MobiDB-lite"/>
    </source>
</evidence>
<accession>K3YES6</accession>
<feature type="region of interest" description="Disordered" evidence="1">
    <location>
        <begin position="233"/>
        <end position="265"/>
    </location>
</feature>
<reference evidence="2" key="2">
    <citation type="submission" date="2018-08" db="UniProtKB">
        <authorList>
            <consortium name="EnsemblPlants"/>
        </authorList>
    </citation>
    <scope>IDENTIFICATION</scope>
    <source>
        <strain evidence="2">Yugu1</strain>
    </source>
</reference>
<dbReference type="EnsemblPlants" id="KQK98834">
    <property type="protein sequence ID" value="KQK98834"/>
    <property type="gene ID" value="SETIT_012743mg"/>
</dbReference>
<keyword evidence="3" id="KW-1185">Reference proteome</keyword>
<evidence type="ECO:0000313" key="2">
    <source>
        <dbReference type="EnsemblPlants" id="KQK98834"/>
    </source>
</evidence>
<evidence type="ECO:0000313" key="3">
    <source>
        <dbReference type="Proteomes" id="UP000004995"/>
    </source>
</evidence>
<organism evidence="2 3">
    <name type="scientific">Setaria italica</name>
    <name type="common">Foxtail millet</name>
    <name type="synonym">Panicum italicum</name>
    <dbReference type="NCBI Taxonomy" id="4555"/>
    <lineage>
        <taxon>Eukaryota</taxon>
        <taxon>Viridiplantae</taxon>
        <taxon>Streptophyta</taxon>
        <taxon>Embryophyta</taxon>
        <taxon>Tracheophyta</taxon>
        <taxon>Spermatophyta</taxon>
        <taxon>Magnoliopsida</taxon>
        <taxon>Liliopsida</taxon>
        <taxon>Poales</taxon>
        <taxon>Poaceae</taxon>
        <taxon>PACMAD clade</taxon>
        <taxon>Panicoideae</taxon>
        <taxon>Panicodae</taxon>
        <taxon>Paniceae</taxon>
        <taxon>Cenchrinae</taxon>
        <taxon>Setaria</taxon>
    </lineage>
</organism>
<dbReference type="PANTHER" id="PTHR33075:SF7">
    <property type="entry name" value="OS02G0303350 PROTEIN"/>
    <property type="match status" value="1"/>
</dbReference>
<dbReference type="InParanoid" id="K3YES6"/>
<feature type="region of interest" description="Disordered" evidence="1">
    <location>
        <begin position="304"/>
        <end position="427"/>
    </location>
</feature>
<feature type="region of interest" description="Disordered" evidence="1">
    <location>
        <begin position="209"/>
        <end position="228"/>
    </location>
</feature>
<name>K3YES6_SETIT</name>
<reference evidence="3" key="1">
    <citation type="journal article" date="2012" name="Nat. Biotechnol.">
        <title>Reference genome sequence of the model plant Setaria.</title>
        <authorList>
            <person name="Bennetzen J.L."/>
            <person name="Schmutz J."/>
            <person name="Wang H."/>
            <person name="Percifield R."/>
            <person name="Hawkins J."/>
            <person name="Pontaroli A.C."/>
            <person name="Estep M."/>
            <person name="Feng L."/>
            <person name="Vaughn J.N."/>
            <person name="Grimwood J."/>
            <person name="Jenkins J."/>
            <person name="Barry K."/>
            <person name="Lindquist E."/>
            <person name="Hellsten U."/>
            <person name="Deshpande S."/>
            <person name="Wang X."/>
            <person name="Wu X."/>
            <person name="Mitros T."/>
            <person name="Triplett J."/>
            <person name="Yang X."/>
            <person name="Ye C.Y."/>
            <person name="Mauro-Herrera M."/>
            <person name="Wang L."/>
            <person name="Li P."/>
            <person name="Sharma M."/>
            <person name="Sharma R."/>
            <person name="Ronald P.C."/>
            <person name="Panaud O."/>
            <person name="Kellogg E.A."/>
            <person name="Brutnell T.P."/>
            <person name="Doust A.N."/>
            <person name="Tuskan G.A."/>
            <person name="Rokhsar D."/>
            <person name="Devos K.M."/>
        </authorList>
    </citation>
    <scope>NUCLEOTIDE SEQUENCE [LARGE SCALE GENOMIC DNA]</scope>
    <source>
        <strain evidence="3">cv. Yugu1</strain>
    </source>
</reference>
<dbReference type="AlphaFoldDB" id="K3YES6"/>